<evidence type="ECO:0000256" key="11">
    <source>
        <dbReference type="ARBA" id="ARBA00022741"/>
    </source>
</evidence>
<feature type="domain" description="Tetrahydrofolate dehydrogenase/cyclohydrolase catalytic" evidence="19">
    <location>
        <begin position="5"/>
        <end position="118"/>
    </location>
</feature>
<dbReference type="GO" id="GO:0035999">
    <property type="term" value="P:tetrahydrofolate interconversion"/>
    <property type="evidence" value="ECO:0007669"/>
    <property type="project" value="UniProtKB-UniPathway"/>
</dbReference>
<organism evidence="21">
    <name type="scientific">Medioppia subpectinata</name>
    <dbReference type="NCBI Taxonomy" id="1979941"/>
    <lineage>
        <taxon>Eukaryota</taxon>
        <taxon>Metazoa</taxon>
        <taxon>Ecdysozoa</taxon>
        <taxon>Arthropoda</taxon>
        <taxon>Chelicerata</taxon>
        <taxon>Arachnida</taxon>
        <taxon>Acari</taxon>
        <taxon>Acariformes</taxon>
        <taxon>Sarcoptiformes</taxon>
        <taxon>Oribatida</taxon>
        <taxon>Brachypylina</taxon>
        <taxon>Oppioidea</taxon>
        <taxon>Oppiidae</taxon>
        <taxon>Medioppia</taxon>
    </lineage>
</organism>
<dbReference type="InterPro" id="IPR000672">
    <property type="entry name" value="THF_DH/CycHdrlase"/>
</dbReference>
<evidence type="ECO:0000313" key="22">
    <source>
        <dbReference type="Proteomes" id="UP000759131"/>
    </source>
</evidence>
<keyword evidence="11" id="KW-0547">Nucleotide-binding</keyword>
<evidence type="ECO:0000256" key="18">
    <source>
        <dbReference type="ARBA" id="ARBA00049033"/>
    </source>
</evidence>
<evidence type="ECO:0000256" key="15">
    <source>
        <dbReference type="ARBA" id="ARBA00023002"/>
    </source>
</evidence>
<dbReference type="Gene3D" id="3.40.50.720">
    <property type="entry name" value="NAD(P)-binding Rossmann-like Domain"/>
    <property type="match status" value="1"/>
</dbReference>
<evidence type="ECO:0000256" key="1">
    <source>
        <dbReference type="ARBA" id="ARBA00004777"/>
    </source>
</evidence>
<dbReference type="GO" id="GO:0004329">
    <property type="term" value="F:formate-tetrahydrofolate ligase activity"/>
    <property type="evidence" value="ECO:0007669"/>
    <property type="project" value="UniProtKB-EC"/>
</dbReference>
<keyword evidence="22" id="KW-1185">Reference proteome</keyword>
<dbReference type="InterPro" id="IPR020628">
    <property type="entry name" value="Formate_THF_ligase_CS"/>
</dbReference>
<dbReference type="PROSITE" id="PS00722">
    <property type="entry name" value="FTHFS_2"/>
    <property type="match status" value="1"/>
</dbReference>
<dbReference type="InterPro" id="IPR020631">
    <property type="entry name" value="THF_DH/CycHdrlase_NAD-bd_dom"/>
</dbReference>
<keyword evidence="16" id="KW-0511">Multifunctional enzyme</keyword>
<keyword evidence="10" id="KW-0436">Ligase</keyword>
<evidence type="ECO:0000256" key="7">
    <source>
        <dbReference type="ARBA" id="ARBA00012859"/>
    </source>
</evidence>
<accession>A0A7R9Q5K5</accession>
<comment type="similarity">
    <text evidence="2">In the N-terminal section; belongs to the tetrahydrofolate dehydrogenase/cyclohydrolase family.</text>
</comment>
<dbReference type="GO" id="GO:0005829">
    <property type="term" value="C:cytosol"/>
    <property type="evidence" value="ECO:0007669"/>
    <property type="project" value="TreeGrafter"/>
</dbReference>
<proteinExistence type="inferred from homology"/>
<dbReference type="InterPro" id="IPR020630">
    <property type="entry name" value="THF_DH/CycHdrlase_cat_dom"/>
</dbReference>
<dbReference type="InterPro" id="IPR000559">
    <property type="entry name" value="Formate_THF_ligase"/>
</dbReference>
<evidence type="ECO:0000256" key="8">
    <source>
        <dbReference type="ARBA" id="ARBA00017592"/>
    </source>
</evidence>
<keyword evidence="14" id="KW-0521">NADP</keyword>
<evidence type="ECO:0000256" key="3">
    <source>
        <dbReference type="ARBA" id="ARBA00006985"/>
    </source>
</evidence>
<feature type="domain" description="Tetrahydrofolate dehydrogenase/cyclohydrolase NAD(P)-binding" evidence="20">
    <location>
        <begin position="141"/>
        <end position="293"/>
    </location>
</feature>
<evidence type="ECO:0000256" key="13">
    <source>
        <dbReference type="ARBA" id="ARBA00022840"/>
    </source>
</evidence>
<comment type="similarity">
    <text evidence="3">In the C-terminal section; belongs to the formate--tetrahydrofolate ligase family.</text>
</comment>
<dbReference type="Pfam" id="PF01268">
    <property type="entry name" value="FTHFS"/>
    <property type="match status" value="1"/>
</dbReference>
<evidence type="ECO:0000256" key="6">
    <source>
        <dbReference type="ARBA" id="ARBA00012776"/>
    </source>
</evidence>
<sequence>MVKVLSGKEVSEQIRDKLREDVKKLSLAPVLAIVQVGGREDSNVYIRMKKNFAESVGVTANHIQLPNTTNENELIRKLDELNKDKSVHGIIVQLPFDSVHPIDANKITNLVAPYKDVDGLSNENAGKLLHGEADGSNSFLPCTPNGCMELIRRSGAQIAGLCGLGANAVVVGRSKIVGSPMAQLLIWNNATVTVCHSKTKNIKEIVQNADILVVAIGQPLLVKKDWIKPGAVVIDCGISSIPDSTKKSGSRLVGDVDYAECKEVAGAITPVPGGVGPMTVAMLISNTVDAAKVALRTQSSHQSWDIEHLKLNKLNPVPSDIAIARSHRCKPIKQLAAEIGLLEDEYEPYGAYKAKITKHIPVFDKNSVRGKYVVVTGITPTPLGEGKSTTVLGLSQALGANLHRNVITCIRQPSQGPTFGIKGGAAGGGYSQVIPMDEFNLHLTGDIHAITAANNLVSAAIDARIFHESTQSDTALFSRIVPSKPGKKRVFSAIQLRRLEKLRIPTNLAPNELSTEQKSAFARLNINPDSITWNRVMDVNDRYLRQITIGEAPTEKGFSRKTQFDISVASELMAILALCDNLGDAKERIGRIVVAYSKDENPVPITCDDLGVTGAVTVLIKDAVKPTLMQSLEGTPVFVHCGPFANIAHGNSSIIADKIALDLVGEKVTECGFGADIGFEKFVNIKSRTSGIFPDCAVLVATVRALKMHGGGPNVTPGATIP</sequence>
<dbReference type="EMBL" id="OC866785">
    <property type="protein sequence ID" value="CAD7633148.1"/>
    <property type="molecule type" value="Genomic_DNA"/>
</dbReference>
<evidence type="ECO:0000256" key="2">
    <source>
        <dbReference type="ARBA" id="ARBA00005559"/>
    </source>
</evidence>
<comment type="catalytic activity">
    <reaction evidence="17">
        <text>(6R)-5,10-methenyltetrahydrofolate + H2O = (6R)-10-formyltetrahydrofolate + H(+)</text>
        <dbReference type="Rhea" id="RHEA:23700"/>
        <dbReference type="ChEBI" id="CHEBI:15377"/>
        <dbReference type="ChEBI" id="CHEBI:15378"/>
        <dbReference type="ChEBI" id="CHEBI:57455"/>
        <dbReference type="ChEBI" id="CHEBI:195366"/>
        <dbReference type="EC" id="3.5.4.9"/>
    </reaction>
</comment>
<dbReference type="AlphaFoldDB" id="A0A7R9Q5K5"/>
<comment type="pathway">
    <text evidence="1">One-carbon metabolism; tetrahydrofolate interconversion.</text>
</comment>
<dbReference type="InterPro" id="IPR036291">
    <property type="entry name" value="NAD(P)-bd_dom_sf"/>
</dbReference>
<evidence type="ECO:0000313" key="21">
    <source>
        <dbReference type="EMBL" id="CAD7633148.1"/>
    </source>
</evidence>
<dbReference type="GO" id="GO:0004488">
    <property type="term" value="F:methylenetetrahydrofolate dehydrogenase (NADP+) activity"/>
    <property type="evidence" value="ECO:0007669"/>
    <property type="project" value="UniProtKB-EC"/>
</dbReference>
<dbReference type="Proteomes" id="UP000759131">
    <property type="component" value="Unassembled WGS sequence"/>
</dbReference>
<dbReference type="FunFam" id="3.40.50.10860:FF:000005">
    <property type="entry name" value="C-1-tetrahydrofolate synthase, cytoplasmic, putative"/>
    <property type="match status" value="1"/>
</dbReference>
<evidence type="ECO:0000259" key="19">
    <source>
        <dbReference type="Pfam" id="PF00763"/>
    </source>
</evidence>
<evidence type="ECO:0000256" key="5">
    <source>
        <dbReference type="ARBA" id="ARBA00012295"/>
    </source>
</evidence>
<dbReference type="GO" id="GO:0004477">
    <property type="term" value="F:methenyltetrahydrofolate cyclohydrolase activity"/>
    <property type="evidence" value="ECO:0007669"/>
    <property type="project" value="UniProtKB-EC"/>
</dbReference>
<dbReference type="PANTHER" id="PTHR48099">
    <property type="entry name" value="C-1-TETRAHYDROFOLATE SYNTHASE, CYTOPLASMIC-RELATED"/>
    <property type="match status" value="1"/>
</dbReference>
<name>A0A7R9Q5K5_9ACAR</name>
<comment type="subunit">
    <text evidence="4">Homodimer.</text>
</comment>
<dbReference type="Gene3D" id="3.40.50.10860">
    <property type="entry name" value="Leucine Dehydrogenase, chain A, domain 1"/>
    <property type="match status" value="1"/>
</dbReference>
<dbReference type="Gene3D" id="3.40.50.300">
    <property type="entry name" value="P-loop containing nucleotide triphosphate hydrolases"/>
    <property type="match status" value="2"/>
</dbReference>
<keyword evidence="12" id="KW-0378">Hydrolase</keyword>
<dbReference type="Pfam" id="PF02882">
    <property type="entry name" value="THF_DHG_CYH_C"/>
    <property type="match status" value="1"/>
</dbReference>
<keyword evidence="9" id="KW-0554">One-carbon metabolism</keyword>
<keyword evidence="13" id="KW-0067">ATP-binding</keyword>
<evidence type="ECO:0000256" key="17">
    <source>
        <dbReference type="ARBA" id="ARBA00036357"/>
    </source>
</evidence>
<dbReference type="EC" id="6.3.4.3" evidence="5"/>
<dbReference type="SUPFAM" id="SSF53223">
    <property type="entry name" value="Aminoacid dehydrogenase-like, N-terminal domain"/>
    <property type="match status" value="1"/>
</dbReference>
<evidence type="ECO:0000256" key="10">
    <source>
        <dbReference type="ARBA" id="ARBA00022598"/>
    </source>
</evidence>
<evidence type="ECO:0000256" key="12">
    <source>
        <dbReference type="ARBA" id="ARBA00022801"/>
    </source>
</evidence>
<dbReference type="EC" id="3.5.4.9" evidence="6"/>
<dbReference type="PRINTS" id="PR00085">
    <property type="entry name" value="THFDHDRGNASE"/>
</dbReference>
<keyword evidence="15" id="KW-0560">Oxidoreductase</keyword>
<dbReference type="Pfam" id="PF00763">
    <property type="entry name" value="THF_DHG_CYH"/>
    <property type="match status" value="1"/>
</dbReference>
<dbReference type="PROSITE" id="PS00721">
    <property type="entry name" value="FTHFS_1"/>
    <property type="match status" value="1"/>
</dbReference>
<evidence type="ECO:0000259" key="20">
    <source>
        <dbReference type="Pfam" id="PF02882"/>
    </source>
</evidence>
<dbReference type="FunFam" id="3.40.50.300:FF:000245">
    <property type="entry name" value="C-1-tetrahydrofolate synthase, cytoplasmic"/>
    <property type="match status" value="1"/>
</dbReference>
<gene>
    <name evidence="21" type="ORF">OSB1V03_LOCUS13547</name>
</gene>
<protein>
    <recommendedName>
        <fullName evidence="8">C-1-tetrahydrofolate synthase, cytoplasmic</fullName>
        <ecNumber evidence="7">1.5.1.5</ecNumber>
        <ecNumber evidence="6">3.5.4.9</ecNumber>
        <ecNumber evidence="5">6.3.4.3</ecNumber>
    </recommendedName>
</protein>
<feature type="non-terminal residue" evidence="21">
    <location>
        <position position="722"/>
    </location>
</feature>
<dbReference type="SUPFAM" id="SSF51735">
    <property type="entry name" value="NAD(P)-binding Rossmann-fold domains"/>
    <property type="match status" value="1"/>
</dbReference>
<reference evidence="21" key="1">
    <citation type="submission" date="2020-11" db="EMBL/GenBank/DDBJ databases">
        <authorList>
            <person name="Tran Van P."/>
        </authorList>
    </citation>
    <scope>NUCLEOTIDE SEQUENCE</scope>
</reference>
<evidence type="ECO:0000256" key="14">
    <source>
        <dbReference type="ARBA" id="ARBA00022857"/>
    </source>
</evidence>
<dbReference type="OrthoDB" id="1845775at2759"/>
<dbReference type="PANTHER" id="PTHR48099:SF5">
    <property type="entry name" value="C-1-TETRAHYDROFOLATE SYNTHASE, CYTOPLASMIC"/>
    <property type="match status" value="1"/>
</dbReference>
<dbReference type="SUPFAM" id="SSF52540">
    <property type="entry name" value="P-loop containing nucleoside triphosphate hydrolases"/>
    <property type="match status" value="1"/>
</dbReference>
<evidence type="ECO:0000256" key="4">
    <source>
        <dbReference type="ARBA" id="ARBA00011738"/>
    </source>
</evidence>
<dbReference type="EC" id="1.5.1.5" evidence="7"/>
<dbReference type="EMBL" id="CAJPIZ010012210">
    <property type="protein sequence ID" value="CAG2113578.1"/>
    <property type="molecule type" value="Genomic_DNA"/>
</dbReference>
<dbReference type="GO" id="GO:0005524">
    <property type="term" value="F:ATP binding"/>
    <property type="evidence" value="ECO:0007669"/>
    <property type="project" value="UniProtKB-KW"/>
</dbReference>
<dbReference type="FunFam" id="3.40.50.720:FF:000006">
    <property type="entry name" value="Bifunctional protein FolD"/>
    <property type="match status" value="1"/>
</dbReference>
<dbReference type="InterPro" id="IPR046346">
    <property type="entry name" value="Aminoacid_DH-like_N_sf"/>
</dbReference>
<dbReference type="InterPro" id="IPR020867">
    <property type="entry name" value="THF_DH/CycHdrlase_CS"/>
</dbReference>
<comment type="catalytic activity">
    <reaction evidence="18">
        <text>(6S)-5,6,7,8-tetrahydrofolate + formate + ATP = (6R)-10-formyltetrahydrofolate + ADP + phosphate</text>
        <dbReference type="Rhea" id="RHEA:20221"/>
        <dbReference type="ChEBI" id="CHEBI:15740"/>
        <dbReference type="ChEBI" id="CHEBI:30616"/>
        <dbReference type="ChEBI" id="CHEBI:43474"/>
        <dbReference type="ChEBI" id="CHEBI:57453"/>
        <dbReference type="ChEBI" id="CHEBI:195366"/>
        <dbReference type="ChEBI" id="CHEBI:456216"/>
        <dbReference type="EC" id="6.3.4.3"/>
    </reaction>
</comment>
<evidence type="ECO:0000256" key="9">
    <source>
        <dbReference type="ARBA" id="ARBA00022563"/>
    </source>
</evidence>
<dbReference type="HAMAP" id="MF_01576">
    <property type="entry name" value="THF_DHG_CYH"/>
    <property type="match status" value="1"/>
</dbReference>
<dbReference type="CDD" id="cd01080">
    <property type="entry name" value="NAD_bind_m-THF_DH_Cyclohyd"/>
    <property type="match status" value="1"/>
</dbReference>
<dbReference type="PROSITE" id="PS00767">
    <property type="entry name" value="THF_DHG_CYH_2"/>
    <property type="match status" value="1"/>
</dbReference>
<dbReference type="InterPro" id="IPR027417">
    <property type="entry name" value="P-loop_NTPase"/>
</dbReference>
<evidence type="ECO:0000256" key="16">
    <source>
        <dbReference type="ARBA" id="ARBA00023268"/>
    </source>
</evidence>
<dbReference type="UniPathway" id="UPA00193"/>